<evidence type="ECO:0000313" key="1">
    <source>
        <dbReference type="EMBL" id="MBP1996705.1"/>
    </source>
</evidence>
<name>A0ABS4JA85_9BACL</name>
<gene>
    <name evidence="1" type="ORF">J2Z66_008353</name>
</gene>
<keyword evidence="2" id="KW-1185">Reference proteome</keyword>
<comment type="caution">
    <text evidence="1">The sequence shown here is derived from an EMBL/GenBank/DDBJ whole genome shotgun (WGS) entry which is preliminary data.</text>
</comment>
<proteinExistence type="predicted"/>
<evidence type="ECO:0000313" key="2">
    <source>
        <dbReference type="Proteomes" id="UP001519287"/>
    </source>
</evidence>
<dbReference type="RefSeq" id="WP_209979400.1">
    <property type="nucleotide sequence ID" value="NZ_JAGGLB010000055.1"/>
</dbReference>
<dbReference type="EMBL" id="JAGGLB010000055">
    <property type="protein sequence ID" value="MBP1996705.1"/>
    <property type="molecule type" value="Genomic_DNA"/>
</dbReference>
<reference evidence="1 2" key="1">
    <citation type="submission" date="2021-03" db="EMBL/GenBank/DDBJ databases">
        <title>Genomic Encyclopedia of Type Strains, Phase IV (KMG-IV): sequencing the most valuable type-strain genomes for metagenomic binning, comparative biology and taxonomic classification.</title>
        <authorList>
            <person name="Goeker M."/>
        </authorList>
    </citation>
    <scope>NUCLEOTIDE SEQUENCE [LARGE SCALE GENOMIC DNA]</scope>
    <source>
        <strain evidence="1 2">DSM 26048</strain>
    </source>
</reference>
<organism evidence="1 2">
    <name type="scientific">Paenibacillus eucommiae</name>
    <dbReference type="NCBI Taxonomy" id="1355755"/>
    <lineage>
        <taxon>Bacteria</taxon>
        <taxon>Bacillati</taxon>
        <taxon>Bacillota</taxon>
        <taxon>Bacilli</taxon>
        <taxon>Bacillales</taxon>
        <taxon>Paenibacillaceae</taxon>
        <taxon>Paenibacillus</taxon>
    </lineage>
</organism>
<protein>
    <submittedName>
        <fullName evidence="1">Uncharacterized protein</fullName>
    </submittedName>
</protein>
<dbReference type="Proteomes" id="UP001519287">
    <property type="component" value="Unassembled WGS sequence"/>
</dbReference>
<sequence length="94" mass="11180">MKLLNWNFDDEVEGFSDEWNRIESTLTFEDGSKRWSILYTPERLHNNLSRPNIDPPGLHIPHMIVVRSYEIDEIEKVLRYLENEGDLLSATKEY</sequence>
<accession>A0ABS4JA85</accession>